<dbReference type="SUPFAM" id="SSF53850">
    <property type="entry name" value="Periplasmic binding protein-like II"/>
    <property type="match status" value="1"/>
</dbReference>
<dbReference type="CDD" id="cd14748">
    <property type="entry name" value="PBP2_UgpB"/>
    <property type="match status" value="1"/>
</dbReference>
<sequence length="404" mass="45588">MKKVWMVLLTMVIVSTLFAVTTIKISGWPGNPDEESAIKAGVEEFNSTHKDIQVVWEPIPGNYLETLKTRLSAGTAPDIFYVDVYFFQEFASKNVLLPLDLYIKRDKFDLNAYFPSLVNAFKYNNRVYGIAKDFSTLALYYNKEIFDKYGVPYPTNNDTWFDLLDKALQLKRKGFETPMVLAADFNRVIPFILGAGGKLVDENLNTALDEPASKFGLKFYIDLVTKYGVAVEPQTVGAGWIGEALGKEKVAMGMSGPWSLGFLKGSYPDVYKKMGVVEMPSLIKKSTMVYTVSWSINKESRNKSAAWEVLKFLVTRGQEIFVEKAGVLASRKDLASKDKDPMKIPFYKGAEYAQPWSVPTPTGIFSIANDQINSRLKDLFYNKITLDEALKQIKENYPQWISGK</sequence>
<evidence type="ECO:0000256" key="2">
    <source>
        <dbReference type="ARBA" id="ARBA00022448"/>
    </source>
</evidence>
<dbReference type="Pfam" id="PF01547">
    <property type="entry name" value="SBP_bac_1"/>
    <property type="match status" value="1"/>
</dbReference>
<organism evidence="4 5">
    <name type="scientific">Marinitoga aeolica</name>
    <dbReference type="NCBI Taxonomy" id="2809031"/>
    <lineage>
        <taxon>Bacteria</taxon>
        <taxon>Thermotogati</taxon>
        <taxon>Thermotogota</taxon>
        <taxon>Thermotogae</taxon>
        <taxon>Petrotogales</taxon>
        <taxon>Petrotogaceae</taxon>
        <taxon>Marinitoga</taxon>
    </lineage>
</organism>
<gene>
    <name evidence="4" type="ORF">JRV97_00540</name>
</gene>
<reference evidence="4 5" key="1">
    <citation type="submission" date="2021-02" db="EMBL/GenBank/DDBJ databases">
        <title>Characterization of Marinitoga sp. nov. str. BP5-C20A.</title>
        <authorList>
            <person name="Erauso G."/>
            <person name="Postec A."/>
        </authorList>
    </citation>
    <scope>NUCLEOTIDE SEQUENCE [LARGE SCALE GENOMIC DNA]</scope>
    <source>
        <strain evidence="4 5">BP5-C20A</strain>
    </source>
</reference>
<evidence type="ECO:0000256" key="3">
    <source>
        <dbReference type="ARBA" id="ARBA00022729"/>
    </source>
</evidence>
<evidence type="ECO:0000256" key="1">
    <source>
        <dbReference type="ARBA" id="ARBA00008520"/>
    </source>
</evidence>
<dbReference type="PANTHER" id="PTHR30061:SF50">
    <property type="entry name" value="MALTOSE_MALTODEXTRIN-BINDING PERIPLASMIC PROTEIN"/>
    <property type="match status" value="1"/>
</dbReference>
<keyword evidence="5" id="KW-1185">Reference proteome</keyword>
<comment type="similarity">
    <text evidence="1">Belongs to the bacterial solute-binding protein 1 family.</text>
</comment>
<keyword evidence="2" id="KW-0813">Transport</keyword>
<dbReference type="Proteomes" id="UP001232493">
    <property type="component" value="Chromosome"/>
</dbReference>
<dbReference type="InterPro" id="IPR006059">
    <property type="entry name" value="SBP"/>
</dbReference>
<evidence type="ECO:0000313" key="4">
    <source>
        <dbReference type="EMBL" id="WGS65075.1"/>
    </source>
</evidence>
<dbReference type="Gene3D" id="3.40.190.10">
    <property type="entry name" value="Periplasmic binding protein-like II"/>
    <property type="match status" value="1"/>
</dbReference>
<proteinExistence type="inferred from homology"/>
<dbReference type="EMBL" id="CP069362">
    <property type="protein sequence ID" value="WGS65075.1"/>
    <property type="molecule type" value="Genomic_DNA"/>
</dbReference>
<keyword evidence="3" id="KW-0732">Signal</keyword>
<evidence type="ECO:0000313" key="5">
    <source>
        <dbReference type="Proteomes" id="UP001232493"/>
    </source>
</evidence>
<protein>
    <submittedName>
        <fullName evidence="4">ABC transporter substrate-binding protein</fullName>
    </submittedName>
</protein>
<name>A0ABY8PR21_9BACT</name>
<dbReference type="RefSeq" id="WP_280999209.1">
    <property type="nucleotide sequence ID" value="NZ_CP069362.1"/>
</dbReference>
<accession>A0ABY8PR21</accession>
<dbReference type="PANTHER" id="PTHR30061">
    <property type="entry name" value="MALTOSE-BINDING PERIPLASMIC PROTEIN"/>
    <property type="match status" value="1"/>
</dbReference>